<dbReference type="PIRSF" id="PIRSF000390">
    <property type="entry name" value="PLP_StrS"/>
    <property type="match status" value="1"/>
</dbReference>
<comment type="similarity">
    <text evidence="2 5">Belongs to the DegT/DnrJ/EryC1 family.</text>
</comment>
<dbReference type="Pfam" id="PF01041">
    <property type="entry name" value="DegT_DnrJ_EryC1"/>
    <property type="match status" value="1"/>
</dbReference>
<dbReference type="NCBIfam" id="TIGR03588">
    <property type="entry name" value="PseC"/>
    <property type="match status" value="1"/>
</dbReference>
<evidence type="ECO:0000256" key="3">
    <source>
        <dbReference type="PIRSR" id="PIRSR000390-1"/>
    </source>
</evidence>
<gene>
    <name evidence="6" type="ORF">QE440_003801</name>
</gene>
<dbReference type="InterPro" id="IPR015421">
    <property type="entry name" value="PyrdxlP-dep_Trfase_major"/>
</dbReference>
<evidence type="ECO:0000256" key="1">
    <source>
        <dbReference type="ARBA" id="ARBA00022898"/>
    </source>
</evidence>
<organism evidence="6 7">
    <name type="scientific">Pseudomonas oryzihabitans</name>
    <dbReference type="NCBI Taxonomy" id="47885"/>
    <lineage>
        <taxon>Bacteria</taxon>
        <taxon>Pseudomonadati</taxon>
        <taxon>Pseudomonadota</taxon>
        <taxon>Gammaproteobacteria</taxon>
        <taxon>Pseudomonadales</taxon>
        <taxon>Pseudomonadaceae</taxon>
        <taxon>Pseudomonas</taxon>
    </lineage>
</organism>
<dbReference type="Gene3D" id="3.90.1150.10">
    <property type="entry name" value="Aspartate Aminotransferase, domain 1"/>
    <property type="match status" value="1"/>
</dbReference>
<reference evidence="6" key="1">
    <citation type="submission" date="2023-08" db="EMBL/GenBank/DDBJ databases">
        <title>Functional and genomic diversity of the sorghum phyllosphere microbiome.</title>
        <authorList>
            <person name="Shade A."/>
        </authorList>
    </citation>
    <scope>NUCLEOTIDE SEQUENCE</scope>
    <source>
        <strain evidence="6">SORGH_AS_0201</strain>
    </source>
</reference>
<feature type="modified residue" description="N6-(pyridoxal phosphate)lysine" evidence="4">
    <location>
        <position position="190"/>
    </location>
</feature>
<dbReference type="SUPFAM" id="SSF53383">
    <property type="entry name" value="PLP-dependent transferases"/>
    <property type="match status" value="1"/>
</dbReference>
<dbReference type="AlphaFoldDB" id="A0AAJ2BN23"/>
<dbReference type="CDD" id="cd00616">
    <property type="entry name" value="AHBA_syn"/>
    <property type="match status" value="1"/>
</dbReference>
<dbReference type="InterPro" id="IPR015424">
    <property type="entry name" value="PyrdxlP-dep_Trfase"/>
</dbReference>
<evidence type="ECO:0000256" key="5">
    <source>
        <dbReference type="RuleBase" id="RU004508"/>
    </source>
</evidence>
<keyword evidence="1 4" id="KW-0663">Pyridoxal phosphate</keyword>
<dbReference type="GO" id="GO:0008483">
    <property type="term" value="F:transaminase activity"/>
    <property type="evidence" value="ECO:0007669"/>
    <property type="project" value="TreeGrafter"/>
</dbReference>
<dbReference type="EMBL" id="JAVJAF010000001">
    <property type="protein sequence ID" value="MDR6236060.1"/>
    <property type="molecule type" value="Genomic_DNA"/>
</dbReference>
<dbReference type="InterPro" id="IPR015422">
    <property type="entry name" value="PyrdxlP-dep_Trfase_small"/>
</dbReference>
<protein>
    <submittedName>
        <fullName evidence="6">UDP-4-amino-4, 6-dideoxy-N-acetyl-beta-L-altrosamine transaminase</fullName>
    </submittedName>
</protein>
<comment type="caution">
    <text evidence="6">The sequence shown here is derived from an EMBL/GenBank/DDBJ whole genome shotgun (WGS) entry which is preliminary data.</text>
</comment>
<evidence type="ECO:0000256" key="2">
    <source>
        <dbReference type="ARBA" id="ARBA00037999"/>
    </source>
</evidence>
<dbReference type="RefSeq" id="WP_309761000.1">
    <property type="nucleotide sequence ID" value="NZ_JAVJAF010000001.1"/>
</dbReference>
<accession>A0AAJ2BN23</accession>
<proteinExistence type="inferred from homology"/>
<evidence type="ECO:0000313" key="7">
    <source>
        <dbReference type="Proteomes" id="UP001268036"/>
    </source>
</evidence>
<dbReference type="GO" id="GO:0030170">
    <property type="term" value="F:pyridoxal phosphate binding"/>
    <property type="evidence" value="ECO:0007669"/>
    <property type="project" value="TreeGrafter"/>
</dbReference>
<evidence type="ECO:0000256" key="4">
    <source>
        <dbReference type="PIRSR" id="PIRSR000390-2"/>
    </source>
</evidence>
<dbReference type="InterPro" id="IPR020026">
    <property type="entry name" value="PseC"/>
</dbReference>
<evidence type="ECO:0000313" key="6">
    <source>
        <dbReference type="EMBL" id="MDR6236060.1"/>
    </source>
</evidence>
<dbReference type="Proteomes" id="UP001268036">
    <property type="component" value="Unassembled WGS sequence"/>
</dbReference>
<dbReference type="Gene3D" id="3.40.640.10">
    <property type="entry name" value="Type I PLP-dependent aspartate aminotransferase-like (Major domain)"/>
    <property type="match status" value="1"/>
</dbReference>
<dbReference type="PANTHER" id="PTHR30244">
    <property type="entry name" value="TRANSAMINASE"/>
    <property type="match status" value="1"/>
</dbReference>
<sequence length="387" mass="42360">MSFIPYGRQSISEEDIAAVTAVLRSDWLTQGPMIERFEQAVAQRCEASYGVAVCNATAALHIACLALDLGPGDLLWTSPNTFVASANCARYCGADVDFVDIDPLTLSLSITALAAKLERAERAGRLPKILVPVAFAGQSCDMGAIQALARRYGFKVIEDASHAIGARYAGRPVGCGAYADITVFSFHPVKIVTTGEGGLLTTNDAALAERLRRLRSHGITRDLALMHEPGQGAWYYEQLELGFNYRMTDIQAALGVSQLERLEPFIARRRALIGRYRDLLAPLPVGLVGDQAQAQSAWHLFPIRLDEIQRDRVFAGLRAAGIGVNLHYIPVHLQPYYRALGFAPGDFPEAERYYAQALSLPLYAELSDAQQERVVQLLASLLDEEKP</sequence>
<dbReference type="PANTHER" id="PTHR30244:SF34">
    <property type="entry name" value="DTDP-4-AMINO-4,6-DIDEOXYGALACTOSE TRANSAMINASE"/>
    <property type="match status" value="1"/>
</dbReference>
<dbReference type="GO" id="GO:0000271">
    <property type="term" value="P:polysaccharide biosynthetic process"/>
    <property type="evidence" value="ECO:0007669"/>
    <property type="project" value="TreeGrafter"/>
</dbReference>
<dbReference type="InterPro" id="IPR000653">
    <property type="entry name" value="DegT/StrS_aminotransferase"/>
</dbReference>
<feature type="active site" description="Proton acceptor" evidence="3">
    <location>
        <position position="190"/>
    </location>
</feature>
<name>A0AAJ2BN23_9PSED</name>